<evidence type="ECO:0000313" key="3">
    <source>
        <dbReference type="Proteomes" id="UP001151760"/>
    </source>
</evidence>
<feature type="domain" description="DUF4283" evidence="1">
    <location>
        <begin position="266"/>
        <end position="314"/>
    </location>
</feature>
<name>A0ABQ5H969_9ASTR</name>
<evidence type="ECO:0000259" key="1">
    <source>
        <dbReference type="Pfam" id="PF14111"/>
    </source>
</evidence>
<dbReference type="Pfam" id="PF14111">
    <property type="entry name" value="DUF4283"/>
    <property type="match status" value="1"/>
</dbReference>
<keyword evidence="2" id="KW-0695">RNA-directed DNA polymerase</keyword>
<organism evidence="2 3">
    <name type="scientific">Tanacetum coccineum</name>
    <dbReference type="NCBI Taxonomy" id="301880"/>
    <lineage>
        <taxon>Eukaryota</taxon>
        <taxon>Viridiplantae</taxon>
        <taxon>Streptophyta</taxon>
        <taxon>Embryophyta</taxon>
        <taxon>Tracheophyta</taxon>
        <taxon>Spermatophyta</taxon>
        <taxon>Magnoliopsida</taxon>
        <taxon>eudicotyledons</taxon>
        <taxon>Gunneridae</taxon>
        <taxon>Pentapetalae</taxon>
        <taxon>asterids</taxon>
        <taxon>campanulids</taxon>
        <taxon>Asterales</taxon>
        <taxon>Asteraceae</taxon>
        <taxon>Asteroideae</taxon>
        <taxon>Anthemideae</taxon>
        <taxon>Anthemidinae</taxon>
        <taxon>Tanacetum</taxon>
    </lineage>
</organism>
<reference evidence="2" key="1">
    <citation type="journal article" date="2022" name="Int. J. Mol. Sci.">
        <title>Draft Genome of Tanacetum Coccineum: Genomic Comparison of Closely Related Tanacetum-Family Plants.</title>
        <authorList>
            <person name="Yamashiro T."/>
            <person name="Shiraishi A."/>
            <person name="Nakayama K."/>
            <person name="Satake H."/>
        </authorList>
    </citation>
    <scope>NUCLEOTIDE SEQUENCE</scope>
</reference>
<keyword evidence="3" id="KW-1185">Reference proteome</keyword>
<proteinExistence type="predicted"/>
<dbReference type="InterPro" id="IPR040256">
    <property type="entry name" value="At4g02000-like"/>
</dbReference>
<keyword evidence="2" id="KW-0548">Nucleotidyltransferase</keyword>
<sequence length="456" mass="52786">MLETPITHAPAANEPNEDLEAWNALYDLHNEVACLLLDSMSLKLQRQYGNYSPYDMLRELKSMFENKLVLRILRSIFTSVYAAVWKKAFAVEVPQTLEYRWPVKCHSCTRGGKFHQLEKEVNVPHPSQRNIKVPGRYVDFVFEVNNKKNNKNNNKNIKKFSSNPTDLGEIRECLDSYDENEIVNGEEGVRVEYCQEGSSNENKEQDKVDEGIIDQGVKEVDMENVNRVSSRSDNPTEKFKSNFENGNEVVVFDEDFVNKGSMKWKLTVFGYFMGCDMGINELRHEDGMNKVLEQSPWLVNGKPLFVQKWEPDMNIVKKEPTSIPMWIKMYNVPLEAWNTKGINVNASRVGKPVIMDQVTANMCHSRIGRIGFARVLVEIDVAKGYTDKVEILYMDAEKNVKRRKFVDVEYAWKPLVCSHCVVFGHDFKACRKRTRSVEELEKEKQQELERQKDNGK</sequence>
<keyword evidence="2" id="KW-0808">Transferase</keyword>
<protein>
    <submittedName>
        <fullName evidence="2">RNA-directed DNA polymerase, eukaryota, reverse transcriptase zinc-binding domain protein</fullName>
    </submittedName>
</protein>
<comment type="caution">
    <text evidence="2">The sequence shown here is derived from an EMBL/GenBank/DDBJ whole genome shotgun (WGS) entry which is preliminary data.</text>
</comment>
<dbReference type="PANTHER" id="PTHR31286">
    <property type="entry name" value="GLYCINE-RICH CELL WALL STRUCTURAL PROTEIN 1.8-LIKE"/>
    <property type="match status" value="1"/>
</dbReference>
<dbReference type="EMBL" id="BQNB010019357">
    <property type="protein sequence ID" value="GJT84422.1"/>
    <property type="molecule type" value="Genomic_DNA"/>
</dbReference>
<reference evidence="2" key="2">
    <citation type="submission" date="2022-01" db="EMBL/GenBank/DDBJ databases">
        <authorList>
            <person name="Yamashiro T."/>
            <person name="Shiraishi A."/>
            <person name="Satake H."/>
            <person name="Nakayama K."/>
        </authorList>
    </citation>
    <scope>NUCLEOTIDE SEQUENCE</scope>
</reference>
<accession>A0ABQ5H969</accession>
<evidence type="ECO:0000313" key="2">
    <source>
        <dbReference type="EMBL" id="GJT84422.1"/>
    </source>
</evidence>
<dbReference type="PANTHER" id="PTHR31286:SF165">
    <property type="entry name" value="DUF4283 DOMAIN-CONTAINING PROTEIN"/>
    <property type="match status" value="1"/>
</dbReference>
<dbReference type="InterPro" id="IPR025558">
    <property type="entry name" value="DUF4283"/>
</dbReference>
<dbReference type="Proteomes" id="UP001151760">
    <property type="component" value="Unassembled WGS sequence"/>
</dbReference>
<dbReference type="GO" id="GO:0003964">
    <property type="term" value="F:RNA-directed DNA polymerase activity"/>
    <property type="evidence" value="ECO:0007669"/>
    <property type="project" value="UniProtKB-KW"/>
</dbReference>
<gene>
    <name evidence="2" type="ORF">Tco_1058764</name>
</gene>